<accession>A0A2R6X0H9</accession>
<dbReference type="CDD" id="cd08958">
    <property type="entry name" value="FR_SDR_e"/>
    <property type="match status" value="1"/>
</dbReference>
<evidence type="ECO:0000313" key="4">
    <source>
        <dbReference type="Proteomes" id="UP000244005"/>
    </source>
</evidence>
<dbReference type="Pfam" id="PF01370">
    <property type="entry name" value="Epimerase"/>
    <property type="match status" value="1"/>
</dbReference>
<evidence type="ECO:0000259" key="2">
    <source>
        <dbReference type="Pfam" id="PF01370"/>
    </source>
</evidence>
<dbReference type="GO" id="GO:0016616">
    <property type="term" value="F:oxidoreductase activity, acting on the CH-OH group of donors, NAD or NADP as acceptor"/>
    <property type="evidence" value="ECO:0000318"/>
    <property type="project" value="GO_Central"/>
</dbReference>
<dbReference type="OMA" id="NETNHFA"/>
<name>A0A2R6X0H9_MARPO</name>
<dbReference type="InterPro" id="IPR050425">
    <property type="entry name" value="NAD(P)_dehydrat-like"/>
</dbReference>
<keyword evidence="4" id="KW-1185">Reference proteome</keyword>
<sequence length="343" mass="37621">MADAVGNTVVVTGANGLIASWVVKLLLERGYTVRGAVRNPDDTKKVGHLLQLPGANERLILCKADLLNEGAYDGVVAGADGVFHTASPFFMKNMTNPEERFLSPAVRGTLNVLKSAAKAKSVKRVVLTSSTDTVAHNRESKDPNVVVDETWWRRSRVLRRNSACVQAWYALSKLTAEKAAWDFVKDIDFDLLVMNPSMVIGPLLQNSLNSSTGIILNVITGATKEYTNFATGCVNVRDTALAHVLAYEMPSAEGRYILSKTVVHFEDIAKILKNICPGYPIPSKYAFLTLPPKARTYSLTSEKAEKLGVHFTSVEESLEECVASLRNKGFLPLLYIKHLRIGN</sequence>
<evidence type="ECO:0000313" key="3">
    <source>
        <dbReference type="EMBL" id="PTQ39607.1"/>
    </source>
</evidence>
<proteinExistence type="predicted"/>
<evidence type="ECO:0000256" key="1">
    <source>
        <dbReference type="ARBA" id="ARBA00023002"/>
    </source>
</evidence>
<dbReference type="FunFam" id="3.40.50.720:FF:000085">
    <property type="entry name" value="Dihydroflavonol reductase"/>
    <property type="match status" value="1"/>
</dbReference>
<gene>
    <name evidence="3" type="ORF">MARPO_0044s0065</name>
</gene>
<dbReference type="PANTHER" id="PTHR10366:SF852">
    <property type="entry name" value="CINNAMOYL-COA REDUCTASE CAD2"/>
    <property type="match status" value="1"/>
</dbReference>
<organism evidence="3 4">
    <name type="scientific">Marchantia polymorpha</name>
    <name type="common">Common liverwort</name>
    <name type="synonym">Marchantia aquatica</name>
    <dbReference type="NCBI Taxonomy" id="3197"/>
    <lineage>
        <taxon>Eukaryota</taxon>
        <taxon>Viridiplantae</taxon>
        <taxon>Streptophyta</taxon>
        <taxon>Embryophyta</taxon>
        <taxon>Marchantiophyta</taxon>
        <taxon>Marchantiopsida</taxon>
        <taxon>Marchantiidae</taxon>
        <taxon>Marchantiales</taxon>
        <taxon>Marchantiaceae</taxon>
        <taxon>Marchantia</taxon>
    </lineage>
</organism>
<keyword evidence="1" id="KW-0560">Oxidoreductase</keyword>
<dbReference type="SUPFAM" id="SSF51735">
    <property type="entry name" value="NAD(P)-binding Rossmann-fold domains"/>
    <property type="match status" value="1"/>
</dbReference>
<dbReference type="Proteomes" id="UP000244005">
    <property type="component" value="Unassembled WGS sequence"/>
</dbReference>
<dbReference type="EMBL" id="KZ772716">
    <property type="protein sequence ID" value="PTQ39607.1"/>
    <property type="molecule type" value="Genomic_DNA"/>
</dbReference>
<dbReference type="Gene3D" id="3.40.50.720">
    <property type="entry name" value="NAD(P)-binding Rossmann-like Domain"/>
    <property type="match status" value="1"/>
</dbReference>
<reference evidence="4" key="1">
    <citation type="journal article" date="2017" name="Cell">
        <title>Insights into land plant evolution garnered from the Marchantia polymorpha genome.</title>
        <authorList>
            <person name="Bowman J.L."/>
            <person name="Kohchi T."/>
            <person name="Yamato K.T."/>
            <person name="Jenkins J."/>
            <person name="Shu S."/>
            <person name="Ishizaki K."/>
            <person name="Yamaoka S."/>
            <person name="Nishihama R."/>
            <person name="Nakamura Y."/>
            <person name="Berger F."/>
            <person name="Adam C."/>
            <person name="Aki S.S."/>
            <person name="Althoff F."/>
            <person name="Araki T."/>
            <person name="Arteaga-Vazquez M.A."/>
            <person name="Balasubrmanian S."/>
            <person name="Barry K."/>
            <person name="Bauer D."/>
            <person name="Boehm C.R."/>
            <person name="Briginshaw L."/>
            <person name="Caballero-Perez J."/>
            <person name="Catarino B."/>
            <person name="Chen F."/>
            <person name="Chiyoda S."/>
            <person name="Chovatia M."/>
            <person name="Davies K.M."/>
            <person name="Delmans M."/>
            <person name="Demura T."/>
            <person name="Dierschke T."/>
            <person name="Dolan L."/>
            <person name="Dorantes-Acosta A.E."/>
            <person name="Eklund D.M."/>
            <person name="Florent S.N."/>
            <person name="Flores-Sandoval E."/>
            <person name="Fujiyama A."/>
            <person name="Fukuzawa H."/>
            <person name="Galik B."/>
            <person name="Grimanelli D."/>
            <person name="Grimwood J."/>
            <person name="Grossniklaus U."/>
            <person name="Hamada T."/>
            <person name="Haseloff J."/>
            <person name="Hetherington A.J."/>
            <person name="Higo A."/>
            <person name="Hirakawa Y."/>
            <person name="Hundley H.N."/>
            <person name="Ikeda Y."/>
            <person name="Inoue K."/>
            <person name="Inoue S.I."/>
            <person name="Ishida S."/>
            <person name="Jia Q."/>
            <person name="Kakita M."/>
            <person name="Kanazawa T."/>
            <person name="Kawai Y."/>
            <person name="Kawashima T."/>
            <person name="Kennedy M."/>
            <person name="Kinose K."/>
            <person name="Kinoshita T."/>
            <person name="Kohara Y."/>
            <person name="Koide E."/>
            <person name="Komatsu K."/>
            <person name="Kopischke S."/>
            <person name="Kubo M."/>
            <person name="Kyozuka J."/>
            <person name="Lagercrantz U."/>
            <person name="Lin S.S."/>
            <person name="Lindquist E."/>
            <person name="Lipzen A.M."/>
            <person name="Lu C.W."/>
            <person name="De Luna E."/>
            <person name="Martienssen R.A."/>
            <person name="Minamino N."/>
            <person name="Mizutani M."/>
            <person name="Mizutani M."/>
            <person name="Mochizuki N."/>
            <person name="Monte I."/>
            <person name="Mosher R."/>
            <person name="Nagasaki H."/>
            <person name="Nakagami H."/>
            <person name="Naramoto S."/>
            <person name="Nishitani K."/>
            <person name="Ohtani M."/>
            <person name="Okamoto T."/>
            <person name="Okumura M."/>
            <person name="Phillips J."/>
            <person name="Pollak B."/>
            <person name="Reinders A."/>
            <person name="Rovekamp M."/>
            <person name="Sano R."/>
            <person name="Sawa S."/>
            <person name="Schmid M.W."/>
            <person name="Shirakawa M."/>
            <person name="Solano R."/>
            <person name="Spunde A."/>
            <person name="Suetsugu N."/>
            <person name="Sugano S."/>
            <person name="Sugiyama A."/>
            <person name="Sun R."/>
            <person name="Suzuki Y."/>
            <person name="Takenaka M."/>
            <person name="Takezawa D."/>
            <person name="Tomogane H."/>
            <person name="Tsuzuki M."/>
            <person name="Ueda T."/>
            <person name="Umeda M."/>
            <person name="Ward J.M."/>
            <person name="Watanabe Y."/>
            <person name="Yazaki K."/>
            <person name="Yokoyama R."/>
            <person name="Yoshitake Y."/>
            <person name="Yotsui I."/>
            <person name="Zachgo S."/>
            <person name="Schmutz J."/>
        </authorList>
    </citation>
    <scope>NUCLEOTIDE SEQUENCE [LARGE SCALE GENOMIC DNA]</scope>
    <source>
        <strain evidence="4">Tak-1</strain>
    </source>
</reference>
<dbReference type="InterPro" id="IPR001509">
    <property type="entry name" value="Epimerase_deHydtase"/>
</dbReference>
<dbReference type="PANTHER" id="PTHR10366">
    <property type="entry name" value="NAD DEPENDENT EPIMERASE/DEHYDRATASE"/>
    <property type="match status" value="1"/>
</dbReference>
<dbReference type="InterPro" id="IPR036291">
    <property type="entry name" value="NAD(P)-bd_dom_sf"/>
</dbReference>
<dbReference type="Gramene" id="Mp4g04080.1">
    <property type="protein sequence ID" value="Mp4g04080.1.cds"/>
    <property type="gene ID" value="Mp4g04080"/>
</dbReference>
<dbReference type="AlphaFoldDB" id="A0A2R6X0H9"/>
<protein>
    <recommendedName>
        <fullName evidence="2">NAD-dependent epimerase/dehydratase domain-containing protein</fullName>
    </recommendedName>
</protein>
<dbReference type="OrthoDB" id="2735536at2759"/>
<feature type="domain" description="NAD-dependent epimerase/dehydratase" evidence="2">
    <location>
        <begin position="9"/>
        <end position="251"/>
    </location>
</feature>